<evidence type="ECO:0000259" key="7">
    <source>
        <dbReference type="Pfam" id="PF14738"/>
    </source>
</evidence>
<keyword evidence="4" id="KW-0966">Cell projection</keyword>
<proteinExistence type="inferred from homology"/>
<name>A0A6V7H5B9_9HYME</name>
<dbReference type="InterPro" id="IPR032840">
    <property type="entry name" value="CFAP91_dom"/>
</dbReference>
<comment type="subcellular location">
    <subcellularLocation>
        <location evidence="1">Cytoplasm</location>
        <location evidence="1">Cytoskeleton</location>
        <location evidence="1">Cilium axoneme</location>
    </subcellularLocation>
</comment>
<dbReference type="InterPro" id="IPR026720">
    <property type="entry name" value="CFAP91"/>
</dbReference>
<organism evidence="8 9">
    <name type="scientific">Heterotrigona itama</name>
    <dbReference type="NCBI Taxonomy" id="395501"/>
    <lineage>
        <taxon>Eukaryota</taxon>
        <taxon>Metazoa</taxon>
        <taxon>Ecdysozoa</taxon>
        <taxon>Arthropoda</taxon>
        <taxon>Hexapoda</taxon>
        <taxon>Insecta</taxon>
        <taxon>Pterygota</taxon>
        <taxon>Neoptera</taxon>
        <taxon>Endopterygota</taxon>
        <taxon>Hymenoptera</taxon>
        <taxon>Apocrita</taxon>
        <taxon>Aculeata</taxon>
        <taxon>Apoidea</taxon>
        <taxon>Anthophila</taxon>
        <taxon>Apidae</taxon>
        <taxon>Heterotrigona</taxon>
    </lineage>
</organism>
<sequence>IMAGHYKSSKIEYCNSFKCHRPIIPFLVSGTQNINIPVRYNNAILNDIVTNAQKQCYTFSPKLKPFRNIGTQTDYRDSESQTAPWEPPYKIKSGHHPEVLSIAHLTWNHGLQIGNHDLEIINRMRKKKAWEAVLPPMDTSTNIKKRTAIINALEIDEWTYRESEIQAIIDYRLELMSEISKSLEYEKEKKIQDRLDRLTNLLFVRKNKEINSIKHKLRRELRKLYKRQQQKSEPFKRDIIKEHTNPSSELYAPQMRYGEHPKRRHEVIEKELLGETSIENVTEINTLPSWLPTYEELSAIEPRPKSANLCIRATRWTKEKLGQLHSNLKANRLNTKTIETPLLLKRKYKLPSLPPTPYKTSTENIINARLHQLSMFIQKIIRGRAIQCMMFEGRNRCRELIEELQSSHGLEEHSKKQHQKEKAHTLELQHLQSEKSMQEDHLYEILNSLEGMTISGMLDFLSKELIRLEGERRIHAFALLAERERAMREAAEAGKRQLEYNRRREFDEMFRQIIKINQESVESYLEDIIKEGIERISDETTKAYISELCDKVDDISKAAQKNATKLAEEEMVANMIYNFVLPEVERTTVRKNIRKKQQAYLQNAHAVIYKEILNLPVIENKNVLITGCGKKQKD</sequence>
<feature type="domain" description="CFAP91" evidence="7">
    <location>
        <begin position="71"/>
        <end position="223"/>
    </location>
</feature>
<dbReference type="AlphaFoldDB" id="A0A6V7H5B9"/>
<evidence type="ECO:0000256" key="1">
    <source>
        <dbReference type="ARBA" id="ARBA00004430"/>
    </source>
</evidence>
<evidence type="ECO:0000313" key="9">
    <source>
        <dbReference type="Proteomes" id="UP000752696"/>
    </source>
</evidence>
<keyword evidence="2" id="KW-0963">Cytoplasm</keyword>
<feature type="non-terminal residue" evidence="8">
    <location>
        <position position="634"/>
    </location>
</feature>
<dbReference type="EMBL" id="CAJDYZ010008050">
    <property type="protein sequence ID" value="CAD1474958.1"/>
    <property type="molecule type" value="Genomic_DNA"/>
</dbReference>
<comment type="caution">
    <text evidence="8">The sequence shown here is derived from an EMBL/GenBank/DDBJ whole genome shotgun (WGS) entry which is preliminary data.</text>
</comment>
<protein>
    <recommendedName>
        <fullName evidence="6">Cilia- and flagella-associated protein 91</fullName>
    </recommendedName>
</protein>
<evidence type="ECO:0000256" key="2">
    <source>
        <dbReference type="ARBA" id="ARBA00022490"/>
    </source>
</evidence>
<dbReference type="PANTHER" id="PTHR22455:SF10">
    <property type="entry name" value="CILIA- AND FLAGELLA-ASSOCIATED PROTEIN 91"/>
    <property type="match status" value="1"/>
</dbReference>
<dbReference type="GO" id="GO:0005930">
    <property type="term" value="C:axoneme"/>
    <property type="evidence" value="ECO:0007669"/>
    <property type="project" value="UniProtKB-SubCell"/>
</dbReference>
<accession>A0A6V7H5B9</accession>
<reference evidence="8" key="1">
    <citation type="submission" date="2020-07" db="EMBL/GenBank/DDBJ databases">
        <authorList>
            <person name="Nazaruddin N."/>
        </authorList>
    </citation>
    <scope>NUCLEOTIDE SEQUENCE</scope>
</reference>
<gene>
    <name evidence="8" type="ORF">MHI_LOCUS506253</name>
</gene>
<evidence type="ECO:0000256" key="5">
    <source>
        <dbReference type="ARBA" id="ARBA00029468"/>
    </source>
</evidence>
<evidence type="ECO:0000313" key="8">
    <source>
        <dbReference type="EMBL" id="CAD1474958.1"/>
    </source>
</evidence>
<evidence type="ECO:0000256" key="3">
    <source>
        <dbReference type="ARBA" id="ARBA00023212"/>
    </source>
</evidence>
<evidence type="ECO:0000256" key="4">
    <source>
        <dbReference type="ARBA" id="ARBA00023273"/>
    </source>
</evidence>
<comment type="similarity">
    <text evidence="5">Belongs to the CFAP91 family.</text>
</comment>
<keyword evidence="3" id="KW-0206">Cytoskeleton</keyword>
<dbReference type="Proteomes" id="UP000752696">
    <property type="component" value="Unassembled WGS sequence"/>
</dbReference>
<dbReference type="Pfam" id="PF14738">
    <property type="entry name" value="CFAP91"/>
    <property type="match status" value="1"/>
</dbReference>
<dbReference type="PANTHER" id="PTHR22455">
    <property type="entry name" value="CILIA- AND FLAGELLA-ASSOCIATED PROTEIN 91"/>
    <property type="match status" value="1"/>
</dbReference>
<keyword evidence="9" id="KW-1185">Reference proteome</keyword>
<dbReference type="OrthoDB" id="567787at2759"/>
<evidence type="ECO:0000256" key="6">
    <source>
        <dbReference type="ARBA" id="ARBA00029555"/>
    </source>
</evidence>